<comment type="caution">
    <text evidence="2">The sequence shown here is derived from an EMBL/GenBank/DDBJ whole genome shotgun (WGS) entry which is preliminary data.</text>
</comment>
<sequence length="179" mass="19392">MKNKKALGWGELILGTLLILLGIYSFLHPTTALTGAAVLYGIFALVSGVLDIVYYAKLERRTGFGPVFSLVGGILSVAAGLLLLNVASGVWMLALFFPLWFIAHCVARLAHLPFLRMFAGTGYYYFTLVVNCIGLLLGVLMIVNPLVSLISSGYVIGGYLLLLGLDSLMFAFTLLDPRR</sequence>
<proteinExistence type="predicted"/>
<dbReference type="EMBL" id="DWXG01000009">
    <property type="protein sequence ID" value="HJB97188.1"/>
    <property type="molecule type" value="Genomic_DNA"/>
</dbReference>
<feature type="transmembrane region" description="Helical" evidence="1">
    <location>
        <begin position="90"/>
        <end position="110"/>
    </location>
</feature>
<dbReference type="InterPro" id="IPR005325">
    <property type="entry name" value="DUF308_memb"/>
</dbReference>
<dbReference type="AlphaFoldDB" id="A0A9D2SF15"/>
<evidence type="ECO:0000313" key="3">
    <source>
        <dbReference type="Proteomes" id="UP000826793"/>
    </source>
</evidence>
<dbReference type="InterPro" id="IPR052712">
    <property type="entry name" value="Acid_resist_chaperone_HdeD"/>
</dbReference>
<reference evidence="2" key="2">
    <citation type="submission" date="2021-04" db="EMBL/GenBank/DDBJ databases">
        <authorList>
            <person name="Gilroy R."/>
        </authorList>
    </citation>
    <scope>NUCLEOTIDE SEQUENCE</scope>
    <source>
        <strain evidence="2">CHK185-1770</strain>
    </source>
</reference>
<protein>
    <submittedName>
        <fullName evidence="2">DUF308 domain-containing protein</fullName>
    </submittedName>
</protein>
<accession>A0A9D2SF15</accession>
<evidence type="ECO:0000313" key="2">
    <source>
        <dbReference type="EMBL" id="HJB97188.1"/>
    </source>
</evidence>
<dbReference type="PANTHER" id="PTHR34989">
    <property type="entry name" value="PROTEIN HDED"/>
    <property type="match status" value="1"/>
</dbReference>
<feature type="transmembrane region" description="Helical" evidence="1">
    <location>
        <begin position="7"/>
        <end position="27"/>
    </location>
</feature>
<feature type="transmembrane region" description="Helical" evidence="1">
    <location>
        <begin position="33"/>
        <end position="56"/>
    </location>
</feature>
<gene>
    <name evidence="2" type="ORF">H9710_01275</name>
</gene>
<name>A0A9D2SF15_9FIRM</name>
<keyword evidence="1" id="KW-0472">Membrane</keyword>
<dbReference type="GO" id="GO:0005886">
    <property type="term" value="C:plasma membrane"/>
    <property type="evidence" value="ECO:0007669"/>
    <property type="project" value="TreeGrafter"/>
</dbReference>
<feature type="transmembrane region" description="Helical" evidence="1">
    <location>
        <begin position="154"/>
        <end position="175"/>
    </location>
</feature>
<keyword evidence="1" id="KW-1133">Transmembrane helix</keyword>
<evidence type="ECO:0000256" key="1">
    <source>
        <dbReference type="SAM" id="Phobius"/>
    </source>
</evidence>
<dbReference type="Proteomes" id="UP000826793">
    <property type="component" value="Unassembled WGS sequence"/>
</dbReference>
<dbReference type="PANTHER" id="PTHR34989:SF1">
    <property type="entry name" value="PROTEIN HDED"/>
    <property type="match status" value="1"/>
</dbReference>
<feature type="transmembrane region" description="Helical" evidence="1">
    <location>
        <begin position="63"/>
        <end position="84"/>
    </location>
</feature>
<organism evidence="2 3">
    <name type="scientific">Candidatus Acutalibacter pullicola</name>
    <dbReference type="NCBI Taxonomy" id="2838417"/>
    <lineage>
        <taxon>Bacteria</taxon>
        <taxon>Bacillati</taxon>
        <taxon>Bacillota</taxon>
        <taxon>Clostridia</taxon>
        <taxon>Eubacteriales</taxon>
        <taxon>Acutalibacteraceae</taxon>
        <taxon>Acutalibacter</taxon>
    </lineage>
</organism>
<keyword evidence="1" id="KW-0812">Transmembrane</keyword>
<reference evidence="2" key="1">
    <citation type="journal article" date="2021" name="PeerJ">
        <title>Extensive microbial diversity within the chicken gut microbiome revealed by metagenomics and culture.</title>
        <authorList>
            <person name="Gilroy R."/>
            <person name="Ravi A."/>
            <person name="Getino M."/>
            <person name="Pursley I."/>
            <person name="Horton D.L."/>
            <person name="Alikhan N.F."/>
            <person name="Baker D."/>
            <person name="Gharbi K."/>
            <person name="Hall N."/>
            <person name="Watson M."/>
            <person name="Adriaenssens E.M."/>
            <person name="Foster-Nyarko E."/>
            <person name="Jarju S."/>
            <person name="Secka A."/>
            <person name="Antonio M."/>
            <person name="Oren A."/>
            <person name="Chaudhuri R.R."/>
            <person name="La Ragione R."/>
            <person name="Hildebrand F."/>
            <person name="Pallen M.J."/>
        </authorList>
    </citation>
    <scope>NUCLEOTIDE SEQUENCE</scope>
    <source>
        <strain evidence="2">CHK185-1770</strain>
    </source>
</reference>
<feature type="transmembrane region" description="Helical" evidence="1">
    <location>
        <begin position="122"/>
        <end position="142"/>
    </location>
</feature>
<dbReference type="Pfam" id="PF03729">
    <property type="entry name" value="DUF308"/>
    <property type="match status" value="2"/>
</dbReference>